<dbReference type="RefSeq" id="WP_054532821.1">
    <property type="nucleotide sequence ID" value="NZ_LGKP01000006.1"/>
</dbReference>
<evidence type="ECO:0000313" key="4">
    <source>
        <dbReference type="Proteomes" id="UP000050277"/>
    </source>
</evidence>
<dbReference type="Proteomes" id="UP000050277">
    <property type="component" value="Unassembled WGS sequence"/>
</dbReference>
<dbReference type="Pfam" id="PF14353">
    <property type="entry name" value="CpXC"/>
    <property type="match status" value="1"/>
</dbReference>
<feature type="compositionally biased region" description="Polar residues" evidence="1">
    <location>
        <begin position="221"/>
        <end position="231"/>
    </location>
</feature>
<dbReference type="STRING" id="70996.SE18_02405"/>
<organism evidence="3 4">
    <name type="scientific">Herpetosiphon geysericola</name>
    <dbReference type="NCBI Taxonomy" id="70996"/>
    <lineage>
        <taxon>Bacteria</taxon>
        <taxon>Bacillati</taxon>
        <taxon>Chloroflexota</taxon>
        <taxon>Chloroflexia</taxon>
        <taxon>Herpetosiphonales</taxon>
        <taxon>Herpetosiphonaceae</taxon>
        <taxon>Herpetosiphon</taxon>
    </lineage>
</organism>
<comment type="caution">
    <text evidence="3">The sequence shown here is derived from an EMBL/GenBank/DDBJ whole genome shotgun (WGS) entry which is preliminary data.</text>
</comment>
<sequence>MPISYSQPYELVCPTCQTPFVAEAWLIVDAEERPDLVQAIRDVTLHDTRCSSCGQTGVVPAPVLLHDRRARAVLFGVPYEMPEAEWNELAQGLLWMLIGALPREDQLPYLGNVQAEAGVAGVAEALDQLNYTPQSAAEAIGDALGSDDSEELPPLAEAIMRMLDADTPEELQAVLHEYPFLLDEAMDEGLAGLAEAAVDAGEFEISQAFERARMSLTQLRQTLDQSSQSRANPKPTATVAQASAPPPANWNTIRRAVLACEDASELAALRAEYPILASADADAWLAEDQQALRDVGDLGGAQLIGEARAVLRGER</sequence>
<keyword evidence="4" id="KW-1185">Reference proteome</keyword>
<dbReference type="EMBL" id="LGKP01000006">
    <property type="protein sequence ID" value="KPL91298.1"/>
    <property type="molecule type" value="Genomic_DNA"/>
</dbReference>
<name>A0A0N8GT73_9CHLR</name>
<reference evidence="3 4" key="1">
    <citation type="submission" date="2015-07" db="EMBL/GenBank/DDBJ databases">
        <title>Whole genome sequence of Herpetosiphon geysericola DSM 7119.</title>
        <authorList>
            <person name="Hemp J."/>
            <person name="Ward L.M."/>
            <person name="Pace L.A."/>
            <person name="Fischer W.W."/>
        </authorList>
    </citation>
    <scope>NUCLEOTIDE SEQUENCE [LARGE SCALE GENOMIC DNA]</scope>
    <source>
        <strain evidence="3 4">DSM 7119</strain>
    </source>
</reference>
<proteinExistence type="predicted"/>
<dbReference type="AlphaFoldDB" id="A0A0N8GT73"/>
<feature type="region of interest" description="Disordered" evidence="1">
    <location>
        <begin position="221"/>
        <end position="246"/>
    </location>
</feature>
<gene>
    <name evidence="3" type="ORF">SE18_02405</name>
</gene>
<feature type="domain" description="CpXC" evidence="2">
    <location>
        <begin position="12"/>
        <end position="81"/>
    </location>
</feature>
<evidence type="ECO:0000256" key="1">
    <source>
        <dbReference type="SAM" id="MobiDB-lite"/>
    </source>
</evidence>
<protein>
    <recommendedName>
        <fullName evidence="2">CpXC domain-containing protein</fullName>
    </recommendedName>
</protein>
<accession>A0A0N8GT73</accession>
<evidence type="ECO:0000259" key="2">
    <source>
        <dbReference type="Pfam" id="PF14353"/>
    </source>
</evidence>
<evidence type="ECO:0000313" key="3">
    <source>
        <dbReference type="EMBL" id="KPL91298.1"/>
    </source>
</evidence>
<dbReference type="InterPro" id="IPR025682">
    <property type="entry name" value="CpXC_dom"/>
</dbReference>
<dbReference type="OrthoDB" id="9811034at2"/>